<feature type="domain" description="MBD" evidence="10">
    <location>
        <begin position="70"/>
        <end position="141"/>
    </location>
</feature>
<dbReference type="PROSITE" id="PS51050">
    <property type="entry name" value="ZF_CW"/>
    <property type="match status" value="1"/>
</dbReference>
<evidence type="ECO:0000256" key="2">
    <source>
        <dbReference type="ARBA" id="ARBA00022723"/>
    </source>
</evidence>
<name>A0A6J0PE50_ELAGV</name>
<evidence type="ECO:0000259" key="11">
    <source>
        <dbReference type="PROSITE" id="PS51050"/>
    </source>
</evidence>
<keyword evidence="6" id="KW-0238">DNA-binding</keyword>
<evidence type="ECO:0000256" key="9">
    <source>
        <dbReference type="SAM" id="MobiDB-lite"/>
    </source>
</evidence>
<evidence type="ECO:0000256" key="7">
    <source>
        <dbReference type="ARBA" id="ARBA00023163"/>
    </source>
</evidence>
<keyword evidence="12" id="KW-1185">Reference proteome</keyword>
<protein>
    <submittedName>
        <fullName evidence="13">Uncharacterized protein LOC105038097 isoform X1</fullName>
    </submittedName>
</protein>
<dbReference type="RefSeq" id="XP_073108535.1">
    <property type="nucleotide sequence ID" value="XM_073252434.1"/>
</dbReference>
<dbReference type="GO" id="GO:0005634">
    <property type="term" value="C:nucleus"/>
    <property type="evidence" value="ECO:0007669"/>
    <property type="project" value="UniProtKB-SubCell"/>
</dbReference>
<dbReference type="Gene3D" id="3.30.890.10">
    <property type="entry name" value="Methyl-cpg-binding Protein 2, Chain A"/>
    <property type="match status" value="1"/>
</dbReference>
<dbReference type="OrthoDB" id="10072024at2759"/>
<feature type="compositionally biased region" description="Polar residues" evidence="9">
    <location>
        <begin position="265"/>
        <end position="274"/>
    </location>
</feature>
<dbReference type="PANTHER" id="PTHR12396">
    <property type="entry name" value="METHYL-CPG BINDING PROTEIN, MBD"/>
    <property type="match status" value="1"/>
</dbReference>
<dbReference type="SUPFAM" id="SSF54171">
    <property type="entry name" value="DNA-binding domain"/>
    <property type="match status" value="1"/>
</dbReference>
<evidence type="ECO:0000256" key="3">
    <source>
        <dbReference type="ARBA" id="ARBA00022771"/>
    </source>
</evidence>
<evidence type="ECO:0000259" key="10">
    <source>
        <dbReference type="PROSITE" id="PS50982"/>
    </source>
</evidence>
<evidence type="ECO:0000256" key="5">
    <source>
        <dbReference type="ARBA" id="ARBA00023015"/>
    </source>
</evidence>
<sequence>MEQQKSRNSKYPGAYAVQCSKCFKFRLIPTKEEFETIRHNFIEDPWFCNKNPNVSCDDPGDIEQDGTQIWVADKPNVPKAPPNTERMLTMRKDLSKLDCHYTMPNGKRVRSTVEVEKFLEAYPEYRDQFSVSSFSFTSPKIMEEFVPRNLEGRESAKSMKLKTEIPEDNFGSNSKGKALERIKKLKMEGSQNNLERNSSVQALAIIEKPKTEGLEDYFEGKASAIVEKPKTQSSDNSEGESLAIVVKQKTESSEDNSEEKVLTITEKQQTGSSEDNFEEKALAIVEKADIESLKDNSEDFRMESYISSFSEEASEA</sequence>
<evidence type="ECO:0000256" key="8">
    <source>
        <dbReference type="ARBA" id="ARBA00023242"/>
    </source>
</evidence>
<dbReference type="PROSITE" id="PS50982">
    <property type="entry name" value="MBD"/>
    <property type="match status" value="1"/>
</dbReference>
<feature type="domain" description="CW-type" evidence="11">
    <location>
        <begin position="9"/>
        <end position="64"/>
    </location>
</feature>
<dbReference type="RefSeq" id="XP_073108536.1">
    <property type="nucleotide sequence ID" value="XM_073252435.1"/>
</dbReference>
<evidence type="ECO:0000313" key="14">
    <source>
        <dbReference type="RefSeq" id="XP_019703617.1"/>
    </source>
</evidence>
<feature type="region of interest" description="Disordered" evidence="9">
    <location>
        <begin position="228"/>
        <end position="275"/>
    </location>
</feature>
<dbReference type="InterPro" id="IPR016177">
    <property type="entry name" value="DNA-bd_dom_sf"/>
</dbReference>
<dbReference type="InterPro" id="IPR001739">
    <property type="entry name" value="Methyl_CpG_DNA-bd"/>
</dbReference>
<reference evidence="13 14" key="1">
    <citation type="submission" date="2025-04" db="UniProtKB">
        <authorList>
            <consortium name="RefSeq"/>
        </authorList>
    </citation>
    <scope>IDENTIFICATION</scope>
</reference>
<keyword evidence="2" id="KW-0479">Metal-binding</keyword>
<evidence type="ECO:0000313" key="13">
    <source>
        <dbReference type="RefSeq" id="XP_019703616.1"/>
    </source>
</evidence>
<dbReference type="Proteomes" id="UP000504607">
    <property type="component" value="Chromosome 2"/>
</dbReference>
<comment type="subcellular location">
    <subcellularLocation>
        <location evidence="1">Nucleus</location>
    </subcellularLocation>
</comment>
<dbReference type="Pfam" id="PF07496">
    <property type="entry name" value="zf-CW"/>
    <property type="match status" value="1"/>
</dbReference>
<keyword evidence="5" id="KW-0805">Transcription regulation</keyword>
<dbReference type="GeneID" id="105038097"/>
<gene>
    <name evidence="13 14" type="primary">LOC105038097</name>
</gene>
<evidence type="ECO:0000256" key="6">
    <source>
        <dbReference type="ARBA" id="ARBA00023125"/>
    </source>
</evidence>
<evidence type="ECO:0000256" key="1">
    <source>
        <dbReference type="ARBA" id="ARBA00004123"/>
    </source>
</evidence>
<dbReference type="RefSeq" id="XP_073108530.1">
    <property type="nucleotide sequence ID" value="XM_073252429.1"/>
</dbReference>
<dbReference type="InterPro" id="IPR011124">
    <property type="entry name" value="Znf_CW"/>
</dbReference>
<dbReference type="Gene3D" id="3.30.40.100">
    <property type="match status" value="1"/>
</dbReference>
<dbReference type="GO" id="GO:0003677">
    <property type="term" value="F:DNA binding"/>
    <property type="evidence" value="ECO:0007669"/>
    <property type="project" value="UniProtKB-KW"/>
</dbReference>
<keyword evidence="7" id="KW-0804">Transcription</keyword>
<dbReference type="PANTHER" id="PTHR12396:SF10">
    <property type="entry name" value="METHYL-CPG-BINDING DOMAIN-CONTAINING PROTEIN 1-RELATED"/>
    <property type="match status" value="1"/>
</dbReference>
<evidence type="ECO:0000256" key="4">
    <source>
        <dbReference type="ARBA" id="ARBA00022833"/>
    </source>
</evidence>
<dbReference type="AlphaFoldDB" id="A0A6J0PE50"/>
<keyword evidence="8" id="KW-0539">Nucleus</keyword>
<keyword evidence="4" id="KW-0862">Zinc</keyword>
<organism evidence="12 14">
    <name type="scientific">Elaeis guineensis var. tenera</name>
    <name type="common">Oil palm</name>
    <dbReference type="NCBI Taxonomy" id="51953"/>
    <lineage>
        <taxon>Eukaryota</taxon>
        <taxon>Viridiplantae</taxon>
        <taxon>Streptophyta</taxon>
        <taxon>Embryophyta</taxon>
        <taxon>Tracheophyta</taxon>
        <taxon>Spermatophyta</taxon>
        <taxon>Magnoliopsida</taxon>
        <taxon>Liliopsida</taxon>
        <taxon>Arecaceae</taxon>
        <taxon>Arecoideae</taxon>
        <taxon>Cocoseae</taxon>
        <taxon>Elaeidinae</taxon>
        <taxon>Elaeis</taxon>
    </lineage>
</organism>
<dbReference type="RefSeq" id="XP_019703617.1">
    <property type="nucleotide sequence ID" value="XM_019848058.2"/>
</dbReference>
<keyword evidence="3" id="KW-0863">Zinc-finger</keyword>
<dbReference type="Pfam" id="PF01429">
    <property type="entry name" value="MBD"/>
    <property type="match status" value="1"/>
</dbReference>
<dbReference type="GO" id="GO:0008270">
    <property type="term" value="F:zinc ion binding"/>
    <property type="evidence" value="ECO:0007669"/>
    <property type="project" value="UniProtKB-KW"/>
</dbReference>
<evidence type="ECO:0000313" key="12">
    <source>
        <dbReference type="Proteomes" id="UP000504607"/>
    </source>
</evidence>
<dbReference type="RefSeq" id="XP_019703616.1">
    <property type="nucleotide sequence ID" value="XM_019848057.2"/>
</dbReference>
<proteinExistence type="predicted"/>
<accession>A0A6J0PE50</accession>